<dbReference type="AlphaFoldDB" id="A0A9W6KDX0"/>
<reference evidence="1" key="1">
    <citation type="journal article" date="2014" name="Int. J. Syst. Evol. Microbiol.">
        <title>Complete genome sequence of Corynebacterium casei LMG S-19264T (=DSM 44701T), isolated from a smear-ripened cheese.</title>
        <authorList>
            <consortium name="US DOE Joint Genome Institute (JGI-PGF)"/>
            <person name="Walter F."/>
            <person name="Albersmeier A."/>
            <person name="Kalinowski J."/>
            <person name="Ruckert C."/>
        </authorList>
    </citation>
    <scope>NUCLEOTIDE SEQUENCE</scope>
    <source>
        <strain evidence="1">VKM Ac-1321</strain>
    </source>
</reference>
<comment type="caution">
    <text evidence="1">The sequence shown here is derived from an EMBL/GenBank/DDBJ whole genome shotgun (WGS) entry which is preliminary data.</text>
</comment>
<reference evidence="1" key="2">
    <citation type="submission" date="2023-01" db="EMBL/GenBank/DDBJ databases">
        <authorList>
            <person name="Sun Q."/>
            <person name="Evtushenko L."/>
        </authorList>
    </citation>
    <scope>NUCLEOTIDE SEQUENCE</scope>
    <source>
        <strain evidence="1">VKM Ac-1321</strain>
    </source>
</reference>
<keyword evidence="2" id="KW-1185">Reference proteome</keyword>
<evidence type="ECO:0000313" key="2">
    <source>
        <dbReference type="Proteomes" id="UP001143480"/>
    </source>
</evidence>
<protein>
    <submittedName>
        <fullName evidence="1">Uncharacterized protein</fullName>
    </submittedName>
</protein>
<dbReference type="EMBL" id="BSFP01000007">
    <property type="protein sequence ID" value="GLL00272.1"/>
    <property type="molecule type" value="Genomic_DNA"/>
</dbReference>
<gene>
    <name evidence="1" type="ORF">GCM10017581_020120</name>
</gene>
<dbReference type="RefSeq" id="WP_261963071.1">
    <property type="nucleotide sequence ID" value="NZ_BAAAXA010000003.1"/>
</dbReference>
<sequence>MTPHTAWCAGGHRCTLGEHRADPLAIDVAGYGRALLTRVRGRNGREYAEVTLTVALARTEPAARAQLRRLARGLTTVIDHA</sequence>
<proteinExistence type="predicted"/>
<organism evidence="1 2">
    <name type="scientific">Dactylosporangium matsuzakiense</name>
    <dbReference type="NCBI Taxonomy" id="53360"/>
    <lineage>
        <taxon>Bacteria</taxon>
        <taxon>Bacillati</taxon>
        <taxon>Actinomycetota</taxon>
        <taxon>Actinomycetes</taxon>
        <taxon>Micromonosporales</taxon>
        <taxon>Micromonosporaceae</taxon>
        <taxon>Dactylosporangium</taxon>
    </lineage>
</organism>
<name>A0A9W6KDX0_9ACTN</name>
<evidence type="ECO:0000313" key="1">
    <source>
        <dbReference type="EMBL" id="GLL00272.1"/>
    </source>
</evidence>
<accession>A0A9W6KDX0</accession>
<dbReference type="Proteomes" id="UP001143480">
    <property type="component" value="Unassembled WGS sequence"/>
</dbReference>